<name>J9GDA1_9ZZZZ</name>
<proteinExistence type="predicted"/>
<protein>
    <submittedName>
        <fullName evidence="1">Uncharacterized protein</fullName>
    </submittedName>
</protein>
<accession>J9GDA1</accession>
<evidence type="ECO:0000313" key="1">
    <source>
        <dbReference type="EMBL" id="EJX05317.1"/>
    </source>
</evidence>
<comment type="caution">
    <text evidence="1">The sequence shown here is derived from an EMBL/GenBank/DDBJ whole genome shotgun (WGS) entry which is preliminary data.</text>
</comment>
<dbReference type="EMBL" id="AMCI01001507">
    <property type="protein sequence ID" value="EJX05317.1"/>
    <property type="molecule type" value="Genomic_DNA"/>
</dbReference>
<dbReference type="AlphaFoldDB" id="J9GDA1"/>
<reference evidence="1" key="1">
    <citation type="journal article" date="2012" name="PLoS ONE">
        <title>Gene sets for utilization of primary and secondary nutrition supplies in the distal gut of endangered iberian lynx.</title>
        <authorList>
            <person name="Alcaide M."/>
            <person name="Messina E."/>
            <person name="Richter M."/>
            <person name="Bargiela R."/>
            <person name="Peplies J."/>
            <person name="Huws S.A."/>
            <person name="Newbold C.J."/>
            <person name="Golyshin P.N."/>
            <person name="Simon M.A."/>
            <person name="Lopez G."/>
            <person name="Yakimov M.M."/>
            <person name="Ferrer M."/>
        </authorList>
    </citation>
    <scope>NUCLEOTIDE SEQUENCE</scope>
</reference>
<gene>
    <name evidence="1" type="ORF">EVA_06575</name>
</gene>
<organism evidence="1">
    <name type="scientific">gut metagenome</name>
    <dbReference type="NCBI Taxonomy" id="749906"/>
    <lineage>
        <taxon>unclassified sequences</taxon>
        <taxon>metagenomes</taxon>
        <taxon>organismal metagenomes</taxon>
    </lineage>
</organism>
<sequence>MQFVNTLKIHQIDIVIFKCHTNSFRIRNGIISPLHNHVFNLTHQVVLLRLGWVGSYHTANYNIRVKIIPHHISRKVVVNSSVVSQYAVYFYRLEHEWKTHRCPDGISQVTFSHHKLLLIVHIGSNTAKRYKQFIEITITSCSGTGKEIDKH</sequence>